<dbReference type="Proteomes" id="UP000789901">
    <property type="component" value="Unassembled WGS sequence"/>
</dbReference>
<feature type="chain" id="PRO_5046924302" evidence="1">
    <location>
        <begin position="28"/>
        <end position="77"/>
    </location>
</feature>
<evidence type="ECO:0000313" key="2">
    <source>
        <dbReference type="EMBL" id="CAG8850654.1"/>
    </source>
</evidence>
<name>A0ABN7XA06_GIGMA</name>
<feature type="non-terminal residue" evidence="2">
    <location>
        <position position="77"/>
    </location>
</feature>
<evidence type="ECO:0000256" key="1">
    <source>
        <dbReference type="SAM" id="SignalP"/>
    </source>
</evidence>
<organism evidence="2 3">
    <name type="scientific">Gigaspora margarita</name>
    <dbReference type="NCBI Taxonomy" id="4874"/>
    <lineage>
        <taxon>Eukaryota</taxon>
        <taxon>Fungi</taxon>
        <taxon>Fungi incertae sedis</taxon>
        <taxon>Mucoromycota</taxon>
        <taxon>Glomeromycotina</taxon>
        <taxon>Glomeromycetes</taxon>
        <taxon>Diversisporales</taxon>
        <taxon>Gigasporaceae</taxon>
        <taxon>Gigaspora</taxon>
    </lineage>
</organism>
<proteinExistence type="predicted"/>
<accession>A0ABN7XA06</accession>
<dbReference type="EMBL" id="CAJVQB010102171">
    <property type="protein sequence ID" value="CAG8850654.1"/>
    <property type="molecule type" value="Genomic_DNA"/>
</dbReference>
<reference evidence="2 3" key="1">
    <citation type="submission" date="2021-06" db="EMBL/GenBank/DDBJ databases">
        <authorList>
            <person name="Kallberg Y."/>
            <person name="Tangrot J."/>
            <person name="Rosling A."/>
        </authorList>
    </citation>
    <scope>NUCLEOTIDE SEQUENCE [LARGE SCALE GENOMIC DNA]</scope>
    <source>
        <strain evidence="2 3">120-4 pot B 10/14</strain>
    </source>
</reference>
<keyword evidence="1" id="KW-0732">Signal</keyword>
<gene>
    <name evidence="2" type="ORF">GMARGA_LOCUS40326</name>
</gene>
<evidence type="ECO:0000313" key="3">
    <source>
        <dbReference type="Proteomes" id="UP000789901"/>
    </source>
</evidence>
<protein>
    <submittedName>
        <fullName evidence="2">36387_t:CDS:1</fullName>
    </submittedName>
</protein>
<comment type="caution">
    <text evidence="2">The sequence shown here is derived from an EMBL/GenBank/DDBJ whole genome shotgun (WGS) entry which is preliminary data.</text>
</comment>
<sequence length="77" mass="8397">MSSVFEKVNHISILIVWLCVHFPPTVGKPLYDPNNKDTKSEMLFGTMEKVSSNVIRIGLYDSGSNNSGGSGSTDDFS</sequence>
<keyword evidence="3" id="KW-1185">Reference proteome</keyword>
<feature type="signal peptide" evidence="1">
    <location>
        <begin position="1"/>
        <end position="27"/>
    </location>
</feature>